<organism evidence="3 4">
    <name type="scientific">Heterostelium pallidum (strain ATCC 26659 / Pp 5 / PN500)</name>
    <name type="common">Cellular slime mold</name>
    <name type="synonym">Polysphondylium pallidum</name>
    <dbReference type="NCBI Taxonomy" id="670386"/>
    <lineage>
        <taxon>Eukaryota</taxon>
        <taxon>Amoebozoa</taxon>
        <taxon>Evosea</taxon>
        <taxon>Eumycetozoa</taxon>
        <taxon>Dictyostelia</taxon>
        <taxon>Acytosteliales</taxon>
        <taxon>Acytosteliaceae</taxon>
        <taxon>Heterostelium</taxon>
    </lineage>
</organism>
<dbReference type="GO" id="GO:0003684">
    <property type="term" value="F:damaged DNA binding"/>
    <property type="evidence" value="ECO:0007669"/>
    <property type="project" value="InterPro"/>
</dbReference>
<dbReference type="Pfam" id="PF01834">
    <property type="entry name" value="XRCC1_N"/>
    <property type="match status" value="1"/>
</dbReference>
<reference evidence="3 4" key="1">
    <citation type="journal article" date="2011" name="Genome Res.">
        <title>Phylogeny-wide analysis of social amoeba genomes highlights ancient origins for complex intercellular communication.</title>
        <authorList>
            <person name="Heidel A.J."/>
            <person name="Lawal H.M."/>
            <person name="Felder M."/>
            <person name="Schilde C."/>
            <person name="Helps N.R."/>
            <person name="Tunggal B."/>
            <person name="Rivero F."/>
            <person name="John U."/>
            <person name="Schleicher M."/>
            <person name="Eichinger L."/>
            <person name="Platzer M."/>
            <person name="Noegel A.A."/>
            <person name="Schaap P."/>
            <person name="Gloeckner G."/>
        </authorList>
    </citation>
    <scope>NUCLEOTIDE SEQUENCE [LARGE SCALE GENOMIC DNA]</scope>
    <source>
        <strain evidence="4">ATCC 26659 / Pp 5 / PN500</strain>
    </source>
</reference>
<evidence type="ECO:0000313" key="4">
    <source>
        <dbReference type="Proteomes" id="UP000001396"/>
    </source>
</evidence>
<dbReference type="EMBL" id="ADBJ01000008">
    <property type="protein sequence ID" value="EFA84971.1"/>
    <property type="molecule type" value="Genomic_DNA"/>
</dbReference>
<gene>
    <name evidence="3" type="primary">xrcc1</name>
    <name evidence="3" type="ORF">PPL_01965</name>
</gene>
<feature type="compositionally biased region" description="Low complexity" evidence="1">
    <location>
        <begin position="443"/>
        <end position="460"/>
    </location>
</feature>
<dbReference type="InterPro" id="IPR002706">
    <property type="entry name" value="Xrcc1_N"/>
</dbReference>
<feature type="region of interest" description="Disordered" evidence="1">
    <location>
        <begin position="223"/>
        <end position="243"/>
    </location>
</feature>
<feature type="region of interest" description="Disordered" evidence="1">
    <location>
        <begin position="435"/>
        <end position="542"/>
    </location>
</feature>
<dbReference type="SUPFAM" id="SSF52113">
    <property type="entry name" value="BRCT domain"/>
    <property type="match status" value="2"/>
</dbReference>
<feature type="domain" description="BRCT" evidence="2">
    <location>
        <begin position="741"/>
        <end position="831"/>
    </location>
</feature>
<feature type="domain" description="BRCT" evidence="2">
    <location>
        <begin position="346"/>
        <end position="431"/>
    </location>
</feature>
<dbReference type="InterPro" id="IPR001357">
    <property type="entry name" value="BRCT_dom"/>
</dbReference>
<dbReference type="PROSITE" id="PS50172">
    <property type="entry name" value="BRCT"/>
    <property type="match status" value="2"/>
</dbReference>
<feature type="compositionally biased region" description="Low complexity" evidence="1">
    <location>
        <begin position="676"/>
        <end position="692"/>
    </location>
</feature>
<feature type="region of interest" description="Disordered" evidence="1">
    <location>
        <begin position="276"/>
        <end position="332"/>
    </location>
</feature>
<feature type="compositionally biased region" description="Basic residues" evidence="1">
    <location>
        <begin position="461"/>
        <end position="472"/>
    </location>
</feature>
<dbReference type="AlphaFoldDB" id="D3B0Z7"/>
<dbReference type="InParanoid" id="D3B0Z7"/>
<feature type="compositionally biased region" description="Low complexity" evidence="1">
    <location>
        <begin position="701"/>
        <end position="718"/>
    </location>
</feature>
<dbReference type="Gene3D" id="3.40.50.10190">
    <property type="entry name" value="BRCT domain"/>
    <property type="match status" value="2"/>
</dbReference>
<keyword evidence="4" id="KW-1185">Reference proteome</keyword>
<dbReference type="InterPro" id="IPR036420">
    <property type="entry name" value="BRCT_dom_sf"/>
</dbReference>
<accession>D3B0Z7</accession>
<dbReference type="Gene3D" id="2.60.120.260">
    <property type="entry name" value="Galactose-binding domain-like"/>
    <property type="match status" value="1"/>
</dbReference>
<protein>
    <submittedName>
        <fullName evidence="3">BRCT domain-containing protein</fullName>
    </submittedName>
</protein>
<feature type="compositionally biased region" description="Basic and acidic residues" evidence="1">
    <location>
        <begin position="530"/>
        <end position="542"/>
    </location>
</feature>
<dbReference type="PANTHER" id="PTHR11370:SF5">
    <property type="entry name" value="DNA REPAIR PROTEIN XRCC1"/>
    <property type="match status" value="1"/>
</dbReference>
<dbReference type="SMART" id="SM00292">
    <property type="entry name" value="BRCT"/>
    <property type="match status" value="2"/>
</dbReference>
<comment type="caution">
    <text evidence="3">The sequence shown here is derived from an EMBL/GenBank/DDBJ whole genome shotgun (WGS) entry which is preliminary data.</text>
</comment>
<dbReference type="RefSeq" id="XP_020437081.1">
    <property type="nucleotide sequence ID" value="XM_020572964.1"/>
</dbReference>
<dbReference type="Proteomes" id="UP000001396">
    <property type="component" value="Unassembled WGS sequence"/>
</dbReference>
<feature type="compositionally biased region" description="Acidic residues" evidence="1">
    <location>
        <begin position="479"/>
        <end position="529"/>
    </location>
</feature>
<dbReference type="InterPro" id="IPR008979">
    <property type="entry name" value="Galactose-bd-like_sf"/>
</dbReference>
<name>D3B0Z7_HETP5</name>
<evidence type="ECO:0000259" key="2">
    <source>
        <dbReference type="PROSITE" id="PS50172"/>
    </source>
</evidence>
<feature type="compositionally biased region" description="Basic and acidic residues" evidence="1">
    <location>
        <begin position="301"/>
        <end position="313"/>
    </location>
</feature>
<evidence type="ECO:0000313" key="3">
    <source>
        <dbReference type="EMBL" id="EFA84971.1"/>
    </source>
</evidence>
<feature type="compositionally biased region" description="Acidic residues" evidence="1">
    <location>
        <begin position="314"/>
        <end position="329"/>
    </location>
</feature>
<dbReference type="STRING" id="670386.D3B0Z7"/>
<feature type="region of interest" description="Disordered" evidence="1">
    <location>
        <begin position="558"/>
        <end position="594"/>
    </location>
</feature>
<dbReference type="FunCoup" id="D3B0Z7">
    <property type="interactions" value="315"/>
</dbReference>
<feature type="region of interest" description="Disordered" evidence="1">
    <location>
        <begin position="637"/>
        <end position="720"/>
    </location>
</feature>
<sequence>MDGSKPPNNCVELDASVTYCSSEGEVHKANNTLLGDTYRVWQTAELTDLAVIEYQFSEPRYIKAIDITNAGCSFIEVLVGYSTWETNEYQVMVQLTTFMAASDSKDNTNRSRSMRFEGSKITSMTANRRWEKVRVICKQPFIKTNIGIASIKFYGKPETKVEKEDVLATTPVPLAGENFPVPQGKLSISSSNVLNSPGQLDSSATDLDTSMTDIETTPTKLNSSKTILDSSNKKLNRSGSLTFSNSKSKSILTNILPGKCIVVKKPSELEEEFNKVATNKDDNHHHHKMDIDTPSSSSSKKPKETSKPKLVEPKDEDTEEEDGHTDEDDNVHTIVVEPKESKYITPFGLILKGVVIVIGGIVNPRKGELRVKALEMGADYKPDWCKGATHLISPYIGTPKADACDGSIVAPEWIDECYKQKTRLAIKSFAVTKTFPKQDSKNKQQQSTSKSVGKSISTSSGKKKKGGKKKKSKSTDPNDPTDSEDEDDGLPNEYDLNDDFIDTGDVDDSADDDDNDADGDDENSDDDDPWSERRLNKKREKEDIDDLLKDGLGFLKREYGSNDAMIKQLSSSTKKPKHKHHNRTESNGKNHKKQADIEYMPKDEETVFDNNLLFDFGTQEISHEQIKAELNKIVSLAPTSDKSPPPKTEDFDTDEDEDIKPEFFAPSNGANKSKSKSALTTETSTTKTTPSTNNNDLKAKSTTTTTTTNNNTTTISTSPPKAKEKKVDAVIVKGKEYIIDPLPTFFDGINFYLSLKDENIKNQVKRYIIAYKGTLNIQPTESTKFIITDKNWDRLFDIIKAKYPSVTFLKPSFIMKSHNYQKIVLTESHEISK</sequence>
<dbReference type="OMA" id="KPDWCRE"/>
<evidence type="ECO:0000256" key="1">
    <source>
        <dbReference type="SAM" id="MobiDB-lite"/>
    </source>
</evidence>
<dbReference type="Pfam" id="PF00533">
    <property type="entry name" value="BRCT"/>
    <property type="match status" value="1"/>
</dbReference>
<dbReference type="SUPFAM" id="SSF49785">
    <property type="entry name" value="Galactose-binding domain-like"/>
    <property type="match status" value="1"/>
</dbReference>
<dbReference type="GO" id="GO:0006284">
    <property type="term" value="P:base-excision repair"/>
    <property type="evidence" value="ECO:0007669"/>
    <property type="project" value="TreeGrafter"/>
</dbReference>
<feature type="compositionally biased region" description="Basic and acidic residues" evidence="1">
    <location>
        <begin position="583"/>
        <end position="594"/>
    </location>
</feature>
<dbReference type="FunFam" id="2.60.120.260:FF:000025">
    <property type="entry name" value="DNA repair protein XRCC1 isoform X1"/>
    <property type="match status" value="1"/>
</dbReference>
<proteinExistence type="predicted"/>
<dbReference type="GeneID" id="31357491"/>
<dbReference type="PANTHER" id="PTHR11370">
    <property type="entry name" value="DNA-REPAIR PROTEIN XRCC1"/>
    <property type="match status" value="1"/>
</dbReference>
<dbReference type="Pfam" id="PF16589">
    <property type="entry name" value="BRCT_2"/>
    <property type="match status" value="1"/>
</dbReference>
<dbReference type="GO" id="GO:0005634">
    <property type="term" value="C:nucleus"/>
    <property type="evidence" value="ECO:0007669"/>
    <property type="project" value="InterPro"/>
</dbReference>
<dbReference type="GO" id="GO:0000012">
    <property type="term" value="P:single strand break repair"/>
    <property type="evidence" value="ECO:0007669"/>
    <property type="project" value="InterPro"/>
</dbReference>